<evidence type="ECO:0000256" key="1">
    <source>
        <dbReference type="ARBA" id="ARBA00000085"/>
    </source>
</evidence>
<evidence type="ECO:0000256" key="8">
    <source>
        <dbReference type="ARBA" id="ARBA00022777"/>
    </source>
</evidence>
<dbReference type="PANTHER" id="PTHR45528:SF1">
    <property type="entry name" value="SENSOR HISTIDINE KINASE CPXA"/>
    <property type="match status" value="1"/>
</dbReference>
<comment type="caution">
    <text evidence="14">The sequence shown here is derived from an EMBL/GenBank/DDBJ whole genome shotgun (WGS) entry which is preliminary data.</text>
</comment>
<keyword evidence="12" id="KW-0812">Transmembrane</keyword>
<keyword evidence="6" id="KW-0808">Transferase</keyword>
<dbReference type="Pfam" id="PF14827">
    <property type="entry name" value="dCache_3"/>
    <property type="match status" value="1"/>
</dbReference>
<evidence type="ECO:0000313" key="14">
    <source>
        <dbReference type="EMBL" id="MCV9885646.1"/>
    </source>
</evidence>
<keyword evidence="5" id="KW-0597">Phosphoprotein</keyword>
<feature type="transmembrane region" description="Helical" evidence="12">
    <location>
        <begin position="9"/>
        <end position="30"/>
    </location>
</feature>
<keyword evidence="11 12" id="KW-0472">Membrane</keyword>
<sequence length="373" mass="41492">MIKTLKAKLFLSLLLVSIVPLLIVSIVLYINTNQGYDTVLKNEQAVNAESISDRLNTSSTELLELTKYYAKQPEVIEVFKQGDREKMAEIIKSTFERLQREHQLDVFEVGDANGTVFFRGHNPEKYGDDKSDKPVIQASLEGKELAGFEFGTSGLGVRAFVPIMDNSEVIGTLQTGLDEKVIEEITQSMKGIRLSISNIEGEILVASQEKYVGGKIDNSSILNKVLGGEEVSNEDKESIEYYMPLFDPTKTEVIGVIQIVQDTGMINQMNNQALLFLVITVITTLIFVIFIAMLLSRSFSEPIKDIMNFMGELAKGNLKSTLKIKKRTDEIGQLSHSVVVTQSSMREMLQQISTLSSTVLLQSTAMKEACIEI</sequence>
<evidence type="ECO:0000256" key="4">
    <source>
        <dbReference type="ARBA" id="ARBA00022475"/>
    </source>
</evidence>
<keyword evidence="10" id="KW-0902">Two-component regulatory system</keyword>
<keyword evidence="12" id="KW-1133">Transmembrane helix</keyword>
<dbReference type="Pfam" id="PF00672">
    <property type="entry name" value="HAMP"/>
    <property type="match status" value="1"/>
</dbReference>
<dbReference type="SUPFAM" id="SSF103190">
    <property type="entry name" value="Sensory domain-like"/>
    <property type="match status" value="1"/>
</dbReference>
<dbReference type="EC" id="2.7.13.3" evidence="3"/>
<comment type="catalytic activity">
    <reaction evidence="1">
        <text>ATP + protein L-histidine = ADP + protein N-phospho-L-histidine.</text>
        <dbReference type="EC" id="2.7.13.3"/>
    </reaction>
</comment>
<evidence type="ECO:0000256" key="3">
    <source>
        <dbReference type="ARBA" id="ARBA00012438"/>
    </source>
</evidence>
<name>A0ABT3DFK3_9BACI</name>
<keyword evidence="15" id="KW-1185">Reference proteome</keyword>
<keyword evidence="7" id="KW-0547">Nucleotide-binding</keyword>
<evidence type="ECO:0000256" key="5">
    <source>
        <dbReference type="ARBA" id="ARBA00022553"/>
    </source>
</evidence>
<feature type="transmembrane region" description="Helical" evidence="12">
    <location>
        <begin position="273"/>
        <end position="295"/>
    </location>
</feature>
<accession>A0ABT3DFK3</accession>
<organism evidence="14 15">
    <name type="scientific">Metabacillus halosaccharovorans</name>
    <dbReference type="NCBI Taxonomy" id="930124"/>
    <lineage>
        <taxon>Bacteria</taxon>
        <taxon>Bacillati</taxon>
        <taxon>Bacillota</taxon>
        <taxon>Bacilli</taxon>
        <taxon>Bacillales</taxon>
        <taxon>Bacillaceae</taxon>
        <taxon>Metabacillus</taxon>
    </lineage>
</organism>
<protein>
    <recommendedName>
        <fullName evidence="3">histidine kinase</fullName>
        <ecNumber evidence="3">2.7.13.3</ecNumber>
    </recommendedName>
</protein>
<keyword evidence="8" id="KW-0418">Kinase</keyword>
<evidence type="ECO:0000313" key="15">
    <source>
        <dbReference type="Proteomes" id="UP001526147"/>
    </source>
</evidence>
<dbReference type="SUPFAM" id="SSF158472">
    <property type="entry name" value="HAMP domain-like"/>
    <property type="match status" value="1"/>
</dbReference>
<dbReference type="CDD" id="cd06225">
    <property type="entry name" value="HAMP"/>
    <property type="match status" value="1"/>
</dbReference>
<evidence type="ECO:0000256" key="10">
    <source>
        <dbReference type="ARBA" id="ARBA00023012"/>
    </source>
</evidence>
<comment type="subcellular location">
    <subcellularLocation>
        <location evidence="2">Cell membrane</location>
        <topology evidence="2">Multi-pass membrane protein</topology>
    </subcellularLocation>
</comment>
<evidence type="ECO:0000256" key="9">
    <source>
        <dbReference type="ARBA" id="ARBA00022840"/>
    </source>
</evidence>
<dbReference type="InterPro" id="IPR029151">
    <property type="entry name" value="Sensor-like_sf"/>
</dbReference>
<dbReference type="SMART" id="SM00304">
    <property type="entry name" value="HAMP"/>
    <property type="match status" value="1"/>
</dbReference>
<evidence type="ECO:0000259" key="13">
    <source>
        <dbReference type="PROSITE" id="PS50885"/>
    </source>
</evidence>
<evidence type="ECO:0000256" key="12">
    <source>
        <dbReference type="SAM" id="Phobius"/>
    </source>
</evidence>
<dbReference type="PANTHER" id="PTHR45528">
    <property type="entry name" value="SENSOR HISTIDINE KINASE CPXA"/>
    <property type="match status" value="1"/>
</dbReference>
<dbReference type="InterPro" id="IPR050398">
    <property type="entry name" value="HssS/ArlS-like"/>
</dbReference>
<dbReference type="Proteomes" id="UP001526147">
    <property type="component" value="Unassembled WGS sequence"/>
</dbReference>
<dbReference type="PROSITE" id="PS50885">
    <property type="entry name" value="HAMP"/>
    <property type="match status" value="1"/>
</dbReference>
<keyword evidence="9" id="KW-0067">ATP-binding</keyword>
<feature type="domain" description="HAMP" evidence="13">
    <location>
        <begin position="297"/>
        <end position="350"/>
    </location>
</feature>
<dbReference type="Gene3D" id="3.30.450.20">
    <property type="entry name" value="PAS domain"/>
    <property type="match status" value="1"/>
</dbReference>
<dbReference type="RefSeq" id="WP_264142387.1">
    <property type="nucleotide sequence ID" value="NZ_JAOYEY010000032.1"/>
</dbReference>
<dbReference type="InterPro" id="IPR003660">
    <property type="entry name" value="HAMP_dom"/>
</dbReference>
<evidence type="ECO:0000256" key="6">
    <source>
        <dbReference type="ARBA" id="ARBA00022679"/>
    </source>
</evidence>
<evidence type="ECO:0000256" key="11">
    <source>
        <dbReference type="ARBA" id="ARBA00023136"/>
    </source>
</evidence>
<reference evidence="14 15" key="1">
    <citation type="submission" date="2022-10" db="EMBL/GenBank/DDBJ databases">
        <title>Draft genome assembly of moderately radiation resistant bacterium Metabacillus halosaccharovorans.</title>
        <authorList>
            <person name="Pal S."/>
            <person name="Gopinathan A."/>
        </authorList>
    </citation>
    <scope>NUCLEOTIDE SEQUENCE [LARGE SCALE GENOMIC DNA]</scope>
    <source>
        <strain evidence="14 15">VITHBRA001</strain>
    </source>
</reference>
<keyword evidence="4" id="KW-1003">Cell membrane</keyword>
<proteinExistence type="predicted"/>
<dbReference type="EMBL" id="JAOYEY010000032">
    <property type="protein sequence ID" value="MCV9885646.1"/>
    <property type="molecule type" value="Genomic_DNA"/>
</dbReference>
<dbReference type="InterPro" id="IPR029150">
    <property type="entry name" value="dCache_3"/>
</dbReference>
<gene>
    <name evidence="14" type="ORF">OIH86_08270</name>
</gene>
<evidence type="ECO:0000256" key="7">
    <source>
        <dbReference type="ARBA" id="ARBA00022741"/>
    </source>
</evidence>
<evidence type="ECO:0000256" key="2">
    <source>
        <dbReference type="ARBA" id="ARBA00004651"/>
    </source>
</evidence>
<dbReference type="Gene3D" id="6.10.340.10">
    <property type="match status" value="1"/>
</dbReference>